<dbReference type="STRING" id="1142394.PSMK_24750"/>
<dbReference type="NCBIfam" id="TIGR02595">
    <property type="entry name" value="PEP_CTERM"/>
    <property type="match status" value="1"/>
</dbReference>
<dbReference type="KEGG" id="phm:PSMK_24750"/>
<feature type="signal peptide" evidence="1">
    <location>
        <begin position="1"/>
        <end position="22"/>
    </location>
</feature>
<evidence type="ECO:0008006" key="4">
    <source>
        <dbReference type="Google" id="ProtNLM"/>
    </source>
</evidence>
<dbReference type="EMBL" id="AP012338">
    <property type="protein sequence ID" value="BAM04634.1"/>
    <property type="molecule type" value="Genomic_DNA"/>
</dbReference>
<evidence type="ECO:0000313" key="3">
    <source>
        <dbReference type="Proteomes" id="UP000007881"/>
    </source>
</evidence>
<accession>I0IH96</accession>
<keyword evidence="3" id="KW-1185">Reference proteome</keyword>
<organism evidence="2 3">
    <name type="scientific">Phycisphaera mikurensis (strain NBRC 102666 / KCTC 22515 / FYK2301M01)</name>
    <dbReference type="NCBI Taxonomy" id="1142394"/>
    <lineage>
        <taxon>Bacteria</taxon>
        <taxon>Pseudomonadati</taxon>
        <taxon>Planctomycetota</taxon>
        <taxon>Phycisphaerae</taxon>
        <taxon>Phycisphaerales</taxon>
        <taxon>Phycisphaeraceae</taxon>
        <taxon>Phycisphaera</taxon>
    </lineage>
</organism>
<dbReference type="eggNOG" id="ENOG502ZCZG">
    <property type="taxonomic scope" value="Bacteria"/>
</dbReference>
<feature type="chain" id="PRO_5003629297" description="PEP-CTERM protein-sorting domain-containing protein" evidence="1">
    <location>
        <begin position="23"/>
        <end position="300"/>
    </location>
</feature>
<keyword evidence="1" id="KW-0732">Signal</keyword>
<evidence type="ECO:0000313" key="2">
    <source>
        <dbReference type="EMBL" id="BAM04634.1"/>
    </source>
</evidence>
<dbReference type="InterPro" id="IPR013424">
    <property type="entry name" value="Ice-binding_C"/>
</dbReference>
<sequence>MKPALPTAAGLAALVLAPAAAAAPTGFGLTGSDAEGYFAVVGFNQEGGIQPSDLSRDPASPKFFDYPSYANPSIAANTYVFSVEPYRFGLSYPDPLHPTGSATFASIDRVVEGVTEDADFADFAIGGFRFDGSAVTGVGTEIVGADALTLTLDGTDFESRNRNAFQGTPGDPGGRSNNNEFANIVSFTQSGSTGTGLTFEKGVLAAIDLVVNVNVNSTAAAAGSPSAFIGFDAAGTLTFSGDRFAFDIDGTDSSPFGQNVRVLLNRSGTLDAVGAFVVPEPASAALLAAGTALLARRRRG</sequence>
<proteinExistence type="predicted"/>
<dbReference type="RefSeq" id="WP_014437847.1">
    <property type="nucleotide sequence ID" value="NC_017080.1"/>
</dbReference>
<reference evidence="2 3" key="1">
    <citation type="submission" date="2012-02" db="EMBL/GenBank/DDBJ databases">
        <title>Complete genome sequence of Phycisphaera mikurensis NBRC 102666.</title>
        <authorList>
            <person name="Ankai A."/>
            <person name="Hosoyama A."/>
            <person name="Terui Y."/>
            <person name="Sekine M."/>
            <person name="Fukai R."/>
            <person name="Kato Y."/>
            <person name="Nakamura S."/>
            <person name="Yamada-Narita S."/>
            <person name="Kawakoshi A."/>
            <person name="Fukunaga Y."/>
            <person name="Yamazaki S."/>
            <person name="Fujita N."/>
        </authorList>
    </citation>
    <scope>NUCLEOTIDE SEQUENCE [LARGE SCALE GENOMIC DNA]</scope>
    <source>
        <strain evidence="3">NBRC 102666 / KCTC 22515 / FYK2301M01</strain>
    </source>
</reference>
<dbReference type="HOGENOM" id="CLU_927042_0_0_0"/>
<dbReference type="AlphaFoldDB" id="I0IH96"/>
<evidence type="ECO:0000256" key="1">
    <source>
        <dbReference type="SAM" id="SignalP"/>
    </source>
</evidence>
<name>I0IH96_PHYMF</name>
<dbReference type="Proteomes" id="UP000007881">
    <property type="component" value="Chromosome"/>
</dbReference>
<gene>
    <name evidence="2" type="ordered locus">PSMK_24750</name>
</gene>
<protein>
    <recommendedName>
        <fullName evidence="4">PEP-CTERM protein-sorting domain-containing protein</fullName>
    </recommendedName>
</protein>